<feature type="region of interest" description="Disordered" evidence="3">
    <location>
        <begin position="922"/>
        <end position="948"/>
    </location>
</feature>
<feature type="coiled-coil region" evidence="2">
    <location>
        <begin position="716"/>
        <end position="816"/>
    </location>
</feature>
<evidence type="ECO:0000256" key="1">
    <source>
        <dbReference type="ARBA" id="ARBA00023054"/>
    </source>
</evidence>
<feature type="coiled-coil region" evidence="2">
    <location>
        <begin position="873"/>
        <end position="907"/>
    </location>
</feature>
<feature type="compositionally biased region" description="Basic and acidic residues" evidence="3">
    <location>
        <begin position="922"/>
        <end position="936"/>
    </location>
</feature>
<keyword evidence="1 2" id="KW-0175">Coiled coil</keyword>
<feature type="coiled-coil region" evidence="2">
    <location>
        <begin position="606"/>
        <end position="633"/>
    </location>
</feature>
<dbReference type="AlphaFoldDB" id="A0A9P6SYT8"/>
<feature type="compositionally biased region" description="Polar residues" evidence="3">
    <location>
        <begin position="241"/>
        <end position="270"/>
    </location>
</feature>
<dbReference type="PANTHER" id="PTHR18870:SF9">
    <property type="entry name" value="PROTEIN TAG-278-RELATED"/>
    <property type="match status" value="1"/>
</dbReference>
<keyword evidence="5" id="KW-1185">Reference proteome</keyword>
<evidence type="ECO:0000256" key="2">
    <source>
        <dbReference type="SAM" id="Coils"/>
    </source>
</evidence>
<reference evidence="4" key="1">
    <citation type="journal article" date="2020" name="Fungal Divers.">
        <title>Resolving the Mortierellaceae phylogeny through synthesis of multi-gene phylogenetics and phylogenomics.</title>
        <authorList>
            <person name="Vandepol N."/>
            <person name="Liber J."/>
            <person name="Desiro A."/>
            <person name="Na H."/>
            <person name="Kennedy M."/>
            <person name="Barry K."/>
            <person name="Grigoriev I.V."/>
            <person name="Miller A.N."/>
            <person name="O'Donnell K."/>
            <person name="Stajich J.E."/>
            <person name="Bonito G."/>
        </authorList>
    </citation>
    <scope>NUCLEOTIDE SEQUENCE</scope>
    <source>
        <strain evidence="4">NRRL 2769</strain>
    </source>
</reference>
<evidence type="ECO:0000313" key="4">
    <source>
        <dbReference type="EMBL" id="KAG0012511.1"/>
    </source>
</evidence>
<feature type="compositionally biased region" description="Low complexity" evidence="3">
    <location>
        <begin position="26"/>
        <end position="98"/>
    </location>
</feature>
<feature type="coiled-coil region" evidence="2">
    <location>
        <begin position="964"/>
        <end position="1044"/>
    </location>
</feature>
<proteinExistence type="predicted"/>
<dbReference type="SUPFAM" id="SSF69989">
    <property type="entry name" value="C-terminal domain of PLC-beta"/>
    <property type="match status" value="1"/>
</dbReference>
<dbReference type="EMBL" id="JAAAID010000972">
    <property type="protein sequence ID" value="KAG0012511.1"/>
    <property type="molecule type" value="Genomic_DNA"/>
</dbReference>
<feature type="coiled-coil region" evidence="2">
    <location>
        <begin position="369"/>
        <end position="417"/>
    </location>
</feature>
<organism evidence="4 5">
    <name type="scientific">Entomortierella chlamydospora</name>
    <dbReference type="NCBI Taxonomy" id="101097"/>
    <lineage>
        <taxon>Eukaryota</taxon>
        <taxon>Fungi</taxon>
        <taxon>Fungi incertae sedis</taxon>
        <taxon>Mucoromycota</taxon>
        <taxon>Mortierellomycotina</taxon>
        <taxon>Mortierellomycetes</taxon>
        <taxon>Mortierellales</taxon>
        <taxon>Mortierellaceae</taxon>
        <taxon>Entomortierella</taxon>
    </lineage>
</organism>
<dbReference type="Proteomes" id="UP000703661">
    <property type="component" value="Unassembled WGS sequence"/>
</dbReference>
<protein>
    <submittedName>
        <fullName evidence="4">Uncharacterized protein</fullName>
    </submittedName>
</protein>
<evidence type="ECO:0000313" key="5">
    <source>
        <dbReference type="Proteomes" id="UP000703661"/>
    </source>
</evidence>
<gene>
    <name evidence="4" type="ORF">BGZ80_011692</name>
</gene>
<feature type="compositionally biased region" description="Low complexity" evidence="3">
    <location>
        <begin position="106"/>
        <end position="182"/>
    </location>
</feature>
<evidence type="ECO:0000256" key="3">
    <source>
        <dbReference type="SAM" id="MobiDB-lite"/>
    </source>
</evidence>
<dbReference type="PANTHER" id="PTHR18870">
    <property type="entry name" value="PROTEIN TAG-278-RELATED"/>
    <property type="match status" value="1"/>
</dbReference>
<accession>A0A9P6SYT8</accession>
<name>A0A9P6SYT8_9FUNG</name>
<feature type="region of interest" description="Disordered" evidence="3">
    <location>
        <begin position="26"/>
        <end position="289"/>
    </location>
</feature>
<sequence>MAVTQDAPAPSASAARRAATAATVAANKAKAASANKTQTSSTVATKTAASTNSPTSKTAATATAKPAPKPSTSSTKTAVSKTTPKAPTTTTTIKTATSGPSATVRKSATPSPATKPTTGTRPSTATKSPSTPKTPVAPKTPSNATKKPTTSSSATGTASSSASPAAASRRVPATATARTTTSIRVPPATTGSAAKPPAVGGRPPVSMTATTIRLPPKTPATKTPVKKDAASAPGTPISKPVSKTGTAASSHNRASSMATTTVKKMSTAGTASPAGSVRSVRTTASVPASPMELKKAIASVKAKFEDVSTRLKVKENELVSLCTQLDVALSFDNLAATETASSDGGETLVPEIDLSKLASKDKDVVMAVISAKEKDITRKKNQVKTMKARVEQLRMSNERTLKELKQKDAELQEAQDQELASLHVELAESIQKHNDVVLLRQKLEESRALHSATIEKLNRIHDNKLQCLEVELQSIKRGRLERSGEGYFNDLEPIREAHRKELTHLLGEYRKEIEEFKAQSDAQEKQEVDEFQTELKERLDSELKQIRASHASLINERSSAESNMANVLQERHVRNLEDMKIKTEKDHKTYLGTVHSKHQSEIERLKSKHDARIAELESKIETLQEKYKADLADIRSKADATSNELVSKHSSEIAACKEKHAADLINIESSTKEKMQLEFDAVQAKFSSFVGNIQGTQDSAMRDLEAGYETRIAELIVGHEDRVRELENEANEQVEQELERVEMEFERDQERIIEEHAQKLEELRASHQVIITKLEDQLTIAEGRAKETIEATRQRKRAHEEEMNEVKAELEAQLSAVHTSTEALINSNERDGKSRAEALQAGHAAIIGTEKSAFELKLSEALTKKETAWNNRNELQIREIKSIRSRLSDAKAECDKARSAVSAIETRMKEEYTTSVNRLLKEQRSRLDHSQDESRTRLAKVTRTHDEHAEMHENKLADLQTSHHKQLQALRDQQEAVLKSREQENQRRIVALQQSLAAKMASSGYGSTTSLRAAQELSELKKKAETLQGENEQLERVVKHLQQMMPTIA</sequence>
<comment type="caution">
    <text evidence="4">The sequence shown here is derived from an EMBL/GenBank/DDBJ whole genome shotgun (WGS) entry which is preliminary data.</text>
</comment>
<feature type="coiled-coil region" evidence="2">
    <location>
        <begin position="499"/>
        <end position="570"/>
    </location>
</feature>